<dbReference type="EMBL" id="CP104064">
    <property type="protein sequence ID" value="WAH37735.1"/>
    <property type="molecule type" value="Genomic_DNA"/>
</dbReference>
<accession>A0ABY6Z4P4</accession>
<proteinExistence type="inferred from homology"/>
<keyword evidence="4" id="KW-0560">Oxidoreductase</keyword>
<feature type="domain" description="FAD dependent oxidoreductase" evidence="5">
    <location>
        <begin position="5"/>
        <end position="354"/>
    </location>
</feature>
<keyword evidence="3" id="KW-0285">Flavoprotein</keyword>
<organism evidence="6 7">
    <name type="scientific">Alicyclobacillus dauci</name>
    <dbReference type="NCBI Taxonomy" id="1475485"/>
    <lineage>
        <taxon>Bacteria</taxon>
        <taxon>Bacillati</taxon>
        <taxon>Bacillota</taxon>
        <taxon>Bacilli</taxon>
        <taxon>Bacillales</taxon>
        <taxon>Alicyclobacillaceae</taxon>
        <taxon>Alicyclobacillus</taxon>
    </lineage>
</organism>
<evidence type="ECO:0000256" key="4">
    <source>
        <dbReference type="ARBA" id="ARBA00023002"/>
    </source>
</evidence>
<comment type="similarity">
    <text evidence="2">Belongs to the DadA oxidoreductase family.</text>
</comment>
<keyword evidence="7" id="KW-1185">Reference proteome</keyword>
<dbReference type="Pfam" id="PF01266">
    <property type="entry name" value="DAO"/>
    <property type="match status" value="1"/>
</dbReference>
<dbReference type="SUPFAM" id="SSF54373">
    <property type="entry name" value="FAD-linked reductases, C-terminal domain"/>
    <property type="match status" value="1"/>
</dbReference>
<evidence type="ECO:0000313" key="7">
    <source>
        <dbReference type="Proteomes" id="UP001164803"/>
    </source>
</evidence>
<name>A0ABY6Z4P4_9BACL</name>
<protein>
    <submittedName>
        <fullName evidence="6">FAD-binding oxidoreductase</fullName>
    </submittedName>
</protein>
<dbReference type="SUPFAM" id="SSF51905">
    <property type="entry name" value="FAD/NAD(P)-binding domain"/>
    <property type="match status" value="1"/>
</dbReference>
<dbReference type="PANTHER" id="PTHR13847:SF286">
    <property type="entry name" value="D-AMINO ACID DEHYDROGENASE"/>
    <property type="match status" value="1"/>
</dbReference>
<dbReference type="PANTHER" id="PTHR13847">
    <property type="entry name" value="SARCOSINE DEHYDROGENASE-RELATED"/>
    <property type="match status" value="1"/>
</dbReference>
<dbReference type="Gene3D" id="3.50.50.60">
    <property type="entry name" value="FAD/NAD(P)-binding domain"/>
    <property type="match status" value="1"/>
</dbReference>
<gene>
    <name evidence="6" type="ORF">NZD86_04320</name>
</gene>
<evidence type="ECO:0000259" key="5">
    <source>
        <dbReference type="Pfam" id="PF01266"/>
    </source>
</evidence>
<dbReference type="Gene3D" id="3.30.9.10">
    <property type="entry name" value="D-Amino Acid Oxidase, subunit A, domain 2"/>
    <property type="match status" value="1"/>
</dbReference>
<dbReference type="InterPro" id="IPR036188">
    <property type="entry name" value="FAD/NAD-bd_sf"/>
</dbReference>
<sequence>MKSEVVVVGGGVVGAAATYQLARLGANVTLVDAENEGHATAAGAGIISPGSSYRPPAPYYPLSYKSASYYPTLLGQLSEDGANECGYEVVGGLYVATTEEEASRLALIERLLQDRESAGVPNIGTISLIDREEAKQLFPAIGNIQAAIHISDSARLNGRLLRDSLKKAARTRGADIVTGTAKLVCESGYVKGVEVAGSVIAADVVVVAGGAWSNGFKEATGIEVPVKPQKGQILHLELTENTSKWPIILGFHSHYMLTFPDHRIVVGATREDDSGYDTRVTAAGIQELVGEALRVAPGLADASIVEVRVGLRPDTPDHLPILGPVPGIHGLYLATGHGANGLTAGAYSGIAVADQVLGKPTEVDLKPFSVTRFF</sequence>
<evidence type="ECO:0000256" key="3">
    <source>
        <dbReference type="ARBA" id="ARBA00022630"/>
    </source>
</evidence>
<dbReference type="InterPro" id="IPR006076">
    <property type="entry name" value="FAD-dep_OxRdtase"/>
</dbReference>
<comment type="cofactor">
    <cofactor evidence="1">
        <name>FAD</name>
        <dbReference type="ChEBI" id="CHEBI:57692"/>
    </cofactor>
</comment>
<evidence type="ECO:0000256" key="1">
    <source>
        <dbReference type="ARBA" id="ARBA00001974"/>
    </source>
</evidence>
<dbReference type="Proteomes" id="UP001164803">
    <property type="component" value="Chromosome"/>
</dbReference>
<evidence type="ECO:0000313" key="6">
    <source>
        <dbReference type="EMBL" id="WAH37735.1"/>
    </source>
</evidence>
<evidence type="ECO:0000256" key="2">
    <source>
        <dbReference type="ARBA" id="ARBA00009410"/>
    </source>
</evidence>
<reference evidence="6" key="1">
    <citation type="submission" date="2022-08" db="EMBL/GenBank/DDBJ databases">
        <title>Alicyclobacillus dauci DSM2870, complete genome.</title>
        <authorList>
            <person name="Wang Q."/>
            <person name="Cai R."/>
            <person name="Wang Z."/>
        </authorList>
    </citation>
    <scope>NUCLEOTIDE SEQUENCE</scope>
    <source>
        <strain evidence="6">DSM 28700</strain>
    </source>
</reference>
<dbReference type="RefSeq" id="WP_268045254.1">
    <property type="nucleotide sequence ID" value="NZ_CP104064.1"/>
</dbReference>